<dbReference type="AlphaFoldDB" id="A0A132MKY8"/>
<dbReference type="NCBIfam" id="TIGR03083">
    <property type="entry name" value="maleylpyruvate isomerase family mycothiol-dependent enzyme"/>
    <property type="match status" value="1"/>
</dbReference>
<reference evidence="6" key="4">
    <citation type="submission" date="2015-04" db="EMBL/GenBank/DDBJ databases">
        <title>Physiological reanalysis, assessment of diazotrophy, and genome sequences of multiple isolates of Streptomyces thermoautotrophicus.</title>
        <authorList>
            <person name="MacKellar D.C."/>
            <person name="Lieber L."/>
            <person name="Norman J."/>
            <person name="Bolger A."/>
            <person name="Tobin C."/>
            <person name="Murray J.W."/>
            <person name="Chang R."/>
            <person name="Ford T."/>
            <person name="Nguyen P.Q."/>
            <person name="Woodward J."/>
            <person name="Permingeat H."/>
            <person name="Joshi N.S."/>
            <person name="Silver P.A."/>
            <person name="Usadel B."/>
            <person name="Rutherford A.W."/>
            <person name="Friesen M."/>
            <person name="Prell J."/>
        </authorList>
    </citation>
    <scope>NUCLEOTIDE SEQUENCE [LARGE SCALE GENOMIC DNA]</scope>
    <source>
        <strain evidence="6">H1</strain>
    </source>
</reference>
<dbReference type="Proteomes" id="UP000070598">
    <property type="component" value="Unassembled WGS sequence"/>
</dbReference>
<dbReference type="OrthoDB" id="154293at2"/>
<evidence type="ECO:0000313" key="7">
    <source>
        <dbReference type="Proteomes" id="UP000070598"/>
    </source>
</evidence>
<evidence type="ECO:0000313" key="4">
    <source>
        <dbReference type="EMBL" id="KWW98453.1"/>
    </source>
</evidence>
<comment type="caution">
    <text evidence="4">The sequence shown here is derived from an EMBL/GenBank/DDBJ whole genome shotgun (WGS) entry which is preliminary data.</text>
</comment>
<dbReference type="InterPro" id="IPR010872">
    <property type="entry name" value="MDMPI_C-term_domain"/>
</dbReference>
<reference evidence="4" key="3">
    <citation type="submission" date="2015-04" db="EMBL/GenBank/DDBJ databases">
        <title>Physiological reanalysis, assessment of diazotrophy, and genome sequences of multiple isolates of Streptomyces thermoautotrophicus.</title>
        <authorList>
            <person name="MacKellar D.C."/>
            <person name="Lieber L."/>
            <person name="Norman J."/>
            <person name="Bolger A."/>
            <person name="Tobin C."/>
            <person name="Murray J.W."/>
            <person name="Woodward J."/>
            <person name="Friesen M."/>
            <person name="Prell J."/>
        </authorList>
    </citation>
    <scope>NUCLEOTIDE SEQUENCE [LARGE SCALE GENOMIC DNA]</scope>
    <source>
        <strain evidence="4">H1</strain>
    </source>
</reference>
<evidence type="ECO:0008006" key="9">
    <source>
        <dbReference type="Google" id="ProtNLM"/>
    </source>
</evidence>
<dbReference type="Proteomes" id="UP000070659">
    <property type="component" value="Unassembled WGS sequence"/>
</dbReference>
<dbReference type="PATRIC" id="fig|1469144.10.peg.142"/>
<dbReference type="Gene3D" id="1.20.120.450">
    <property type="entry name" value="dinb family like domain"/>
    <property type="match status" value="1"/>
</dbReference>
<reference evidence="3 8" key="2">
    <citation type="submission" date="2015-02" db="EMBL/GenBank/DDBJ databases">
        <title>Physiological reanalysis, assessment of diazotrophy, and genome sequences of multiple isolates of Streptomyces thermoautotrophicus.</title>
        <authorList>
            <person name="MacKellar D.C."/>
            <person name="Lieber L."/>
            <person name="Norman J."/>
            <person name="Bolger A."/>
            <person name="Tobin C."/>
            <person name="Murray J.W."/>
            <person name="Prell J."/>
        </authorList>
    </citation>
    <scope>NUCLEOTIDE SEQUENCE [LARGE SCALE GENOMIC DNA]</scope>
    <source>
        <strain evidence="3 8">UBT1</strain>
    </source>
</reference>
<evidence type="ECO:0000313" key="8">
    <source>
        <dbReference type="Proteomes" id="UP000070659"/>
    </source>
</evidence>
<proteinExistence type="predicted"/>
<feature type="domain" description="Mycothiol-dependent maleylpyruvate isomerase metal-binding" evidence="2">
    <location>
        <begin position="14"/>
        <end position="154"/>
    </location>
</feature>
<dbReference type="EMBL" id="JYIJ01000019">
    <property type="protein sequence ID" value="KWW97818.1"/>
    <property type="molecule type" value="Genomic_DNA"/>
</dbReference>
<dbReference type="InterPro" id="IPR017517">
    <property type="entry name" value="Maleyloyr_isom"/>
</dbReference>
<dbReference type="InterPro" id="IPR024344">
    <property type="entry name" value="MDMPI_metal-binding"/>
</dbReference>
<feature type="domain" description="MDMPI C-terminal" evidence="1">
    <location>
        <begin position="171"/>
        <end position="263"/>
    </location>
</feature>
<dbReference type="Pfam" id="PF11716">
    <property type="entry name" value="MDMPI_N"/>
    <property type="match status" value="1"/>
</dbReference>
<name>A0A132MKY8_9ACTN</name>
<keyword evidence="6" id="KW-1185">Reference proteome</keyword>
<accession>A0A132MKY8</accession>
<dbReference type="Proteomes" id="UP000070188">
    <property type="component" value="Unassembled WGS sequence"/>
</dbReference>
<organism evidence="4 6">
    <name type="scientific">Carbonactinospora thermoautotrophica</name>
    <dbReference type="NCBI Taxonomy" id="1469144"/>
    <lineage>
        <taxon>Bacteria</taxon>
        <taxon>Bacillati</taxon>
        <taxon>Actinomycetota</taxon>
        <taxon>Actinomycetes</taxon>
        <taxon>Kitasatosporales</taxon>
        <taxon>Carbonactinosporaceae</taxon>
        <taxon>Carbonactinospora</taxon>
    </lineage>
</organism>
<dbReference type="RefSeq" id="WP_066883189.1">
    <property type="nucleotide sequence ID" value="NZ_JYIJ01000019.1"/>
</dbReference>
<evidence type="ECO:0000313" key="5">
    <source>
        <dbReference type="EMBL" id="KWX07907.1"/>
    </source>
</evidence>
<dbReference type="GO" id="GO:0046872">
    <property type="term" value="F:metal ion binding"/>
    <property type="evidence" value="ECO:0007669"/>
    <property type="project" value="InterPro"/>
</dbReference>
<dbReference type="Pfam" id="PF07398">
    <property type="entry name" value="MDMPI_C"/>
    <property type="match status" value="1"/>
</dbReference>
<evidence type="ECO:0000313" key="6">
    <source>
        <dbReference type="Proteomes" id="UP000070188"/>
    </source>
</evidence>
<reference evidence="7" key="1">
    <citation type="submission" date="2015-02" db="EMBL/GenBank/DDBJ databases">
        <title>Physiological reanalysis, assessment of diazotrophy, and genome sequences of multiple isolates of Streptomyces thermoautotrophicus.</title>
        <authorList>
            <person name="MacKellar D.C."/>
            <person name="Lieber L."/>
            <person name="Norman J."/>
            <person name="Bolger A."/>
            <person name="Tobin C."/>
            <person name="Murray J.W."/>
            <person name="Friesen M."/>
            <person name="Prell J."/>
        </authorList>
    </citation>
    <scope>NUCLEOTIDE SEQUENCE [LARGE SCALE GENOMIC DNA]</scope>
    <source>
        <strain evidence="7">UBT1</strain>
    </source>
</reference>
<evidence type="ECO:0000259" key="2">
    <source>
        <dbReference type="Pfam" id="PF11716"/>
    </source>
</evidence>
<dbReference type="EMBL" id="LAXD01000001">
    <property type="protein sequence ID" value="KWW98453.1"/>
    <property type="molecule type" value="Genomic_DNA"/>
</dbReference>
<protein>
    <recommendedName>
        <fullName evidence="9">Mycothiol-dependent maleylpyruvate isomerase metal-binding domain-containing protein</fullName>
    </recommendedName>
</protein>
<dbReference type="STRING" id="1469144.LI90_73"/>
<evidence type="ECO:0000259" key="1">
    <source>
        <dbReference type="Pfam" id="PF07398"/>
    </source>
</evidence>
<dbReference type="SUPFAM" id="SSF109854">
    <property type="entry name" value="DinB/YfiT-like putative metalloenzymes"/>
    <property type="match status" value="1"/>
</dbReference>
<evidence type="ECO:0000313" key="3">
    <source>
        <dbReference type="EMBL" id="KWW97818.1"/>
    </source>
</evidence>
<dbReference type="InterPro" id="IPR034660">
    <property type="entry name" value="DinB/YfiT-like"/>
</dbReference>
<dbReference type="EMBL" id="JYIK01001026">
    <property type="protein sequence ID" value="KWX07907.1"/>
    <property type="molecule type" value="Genomic_DNA"/>
</dbReference>
<sequence>MSGNLTRYVDAWEQTIRSVAELAEGLSPADWDRATECPGWSVRDNVSHVIGLERELLGDPAPSHTLPRDLVHIRNEMGRYMEIAVDVRRHHTPAELVGELNDTIARRVKALREEVERRDPEEEVEVFGGLRRWTYEILLRNRAFDVWVHEQDIRRAVGRPGNLGAPAALAAKDVIVSALPVVVVKRAGAPAGSAVIFDVTGPVKFSAVVRVDTDGRGVLSPWLFGDPTARLTMDWETFARLGCGRVSPRTVHVTVQGDEELAGRVLDAMAVTP</sequence>
<gene>
    <name evidence="4" type="ORF">LI90_73</name>
    <name evidence="3" type="ORF">TH66_20475</name>
    <name evidence="5" type="ORF">TR74_17145</name>
</gene>